<dbReference type="HOGENOM" id="CLU_070374_0_0_1"/>
<evidence type="ECO:0000256" key="1">
    <source>
        <dbReference type="ARBA" id="ARBA00004167"/>
    </source>
</evidence>
<evidence type="ECO:0000256" key="5">
    <source>
        <dbReference type="SAM" id="MobiDB-lite"/>
    </source>
</evidence>
<evidence type="ECO:0000256" key="4">
    <source>
        <dbReference type="ARBA" id="ARBA00023136"/>
    </source>
</evidence>
<dbReference type="InterPro" id="IPR051694">
    <property type="entry name" value="Immunoregulatory_rcpt-like"/>
</dbReference>
<organism evidence="8 9">
    <name type="scientific">Oidiodendron maius (strain Zn)</name>
    <dbReference type="NCBI Taxonomy" id="913774"/>
    <lineage>
        <taxon>Eukaryota</taxon>
        <taxon>Fungi</taxon>
        <taxon>Dikarya</taxon>
        <taxon>Ascomycota</taxon>
        <taxon>Pezizomycotina</taxon>
        <taxon>Leotiomycetes</taxon>
        <taxon>Leotiomycetes incertae sedis</taxon>
        <taxon>Myxotrichaceae</taxon>
        <taxon>Oidiodendron</taxon>
    </lineage>
</organism>
<gene>
    <name evidence="8" type="ORF">OIDMADRAFT_59955</name>
</gene>
<dbReference type="PANTHER" id="PTHR15549:SF26">
    <property type="entry name" value="AXIAL BUDDING PATTERN PROTEIN 2-RELATED"/>
    <property type="match status" value="1"/>
</dbReference>
<keyword evidence="7" id="KW-0732">Signal</keyword>
<keyword evidence="2 6" id="KW-0812">Transmembrane</keyword>
<dbReference type="OrthoDB" id="4940943at2759"/>
<evidence type="ECO:0000256" key="6">
    <source>
        <dbReference type="SAM" id="Phobius"/>
    </source>
</evidence>
<feature type="region of interest" description="Disordered" evidence="5">
    <location>
        <begin position="217"/>
        <end position="269"/>
    </location>
</feature>
<keyword evidence="3 6" id="KW-1133">Transmembrane helix</keyword>
<evidence type="ECO:0000313" key="8">
    <source>
        <dbReference type="EMBL" id="KIM95497.1"/>
    </source>
</evidence>
<keyword evidence="9" id="KW-1185">Reference proteome</keyword>
<protein>
    <recommendedName>
        <fullName evidence="10">Mid2 domain-containing protein</fullName>
    </recommendedName>
</protein>
<proteinExistence type="predicted"/>
<dbReference type="InParanoid" id="A0A0C3D0Q8"/>
<accession>A0A0C3D0Q8</accession>
<evidence type="ECO:0000256" key="7">
    <source>
        <dbReference type="SAM" id="SignalP"/>
    </source>
</evidence>
<evidence type="ECO:0000256" key="3">
    <source>
        <dbReference type="ARBA" id="ARBA00022989"/>
    </source>
</evidence>
<dbReference type="EMBL" id="KN832887">
    <property type="protein sequence ID" value="KIM95497.1"/>
    <property type="molecule type" value="Genomic_DNA"/>
</dbReference>
<reference evidence="8 9" key="1">
    <citation type="submission" date="2014-04" db="EMBL/GenBank/DDBJ databases">
        <authorList>
            <consortium name="DOE Joint Genome Institute"/>
            <person name="Kuo A."/>
            <person name="Martino E."/>
            <person name="Perotto S."/>
            <person name="Kohler A."/>
            <person name="Nagy L.G."/>
            <person name="Floudas D."/>
            <person name="Copeland A."/>
            <person name="Barry K.W."/>
            <person name="Cichocki N."/>
            <person name="Veneault-Fourrey C."/>
            <person name="LaButti K."/>
            <person name="Lindquist E.A."/>
            <person name="Lipzen A."/>
            <person name="Lundell T."/>
            <person name="Morin E."/>
            <person name="Murat C."/>
            <person name="Sun H."/>
            <person name="Tunlid A."/>
            <person name="Henrissat B."/>
            <person name="Grigoriev I.V."/>
            <person name="Hibbett D.S."/>
            <person name="Martin F."/>
            <person name="Nordberg H.P."/>
            <person name="Cantor M.N."/>
            <person name="Hua S.X."/>
        </authorList>
    </citation>
    <scope>NUCLEOTIDE SEQUENCE [LARGE SCALE GENOMIC DNA]</scope>
    <source>
        <strain evidence="8 9">Zn</strain>
    </source>
</reference>
<feature type="region of interest" description="Disordered" evidence="5">
    <location>
        <begin position="138"/>
        <end position="178"/>
    </location>
</feature>
<feature type="transmembrane region" description="Helical" evidence="6">
    <location>
        <begin position="187"/>
        <end position="211"/>
    </location>
</feature>
<feature type="signal peptide" evidence="7">
    <location>
        <begin position="1"/>
        <end position="19"/>
    </location>
</feature>
<dbReference type="PANTHER" id="PTHR15549">
    <property type="entry name" value="PAIRED IMMUNOGLOBULIN-LIKE TYPE 2 RECEPTOR"/>
    <property type="match status" value="1"/>
</dbReference>
<comment type="subcellular location">
    <subcellularLocation>
        <location evidence="1">Membrane</location>
        <topology evidence="1">Single-pass membrane protein</topology>
    </subcellularLocation>
</comment>
<feature type="compositionally biased region" description="Low complexity" evidence="5">
    <location>
        <begin position="138"/>
        <end position="176"/>
    </location>
</feature>
<evidence type="ECO:0000256" key="2">
    <source>
        <dbReference type="ARBA" id="ARBA00022692"/>
    </source>
</evidence>
<dbReference type="Proteomes" id="UP000054321">
    <property type="component" value="Unassembled WGS sequence"/>
</dbReference>
<dbReference type="AlphaFoldDB" id="A0A0C3D0Q8"/>
<dbReference type="GO" id="GO:0016020">
    <property type="term" value="C:membrane"/>
    <property type="evidence" value="ECO:0007669"/>
    <property type="project" value="UniProtKB-SubCell"/>
</dbReference>
<reference evidence="9" key="2">
    <citation type="submission" date="2015-01" db="EMBL/GenBank/DDBJ databases">
        <title>Evolutionary Origins and Diversification of the Mycorrhizal Mutualists.</title>
        <authorList>
            <consortium name="DOE Joint Genome Institute"/>
            <consortium name="Mycorrhizal Genomics Consortium"/>
            <person name="Kohler A."/>
            <person name="Kuo A."/>
            <person name="Nagy L.G."/>
            <person name="Floudas D."/>
            <person name="Copeland A."/>
            <person name="Barry K.W."/>
            <person name="Cichocki N."/>
            <person name="Veneault-Fourrey C."/>
            <person name="LaButti K."/>
            <person name="Lindquist E.A."/>
            <person name="Lipzen A."/>
            <person name="Lundell T."/>
            <person name="Morin E."/>
            <person name="Murat C."/>
            <person name="Riley R."/>
            <person name="Ohm R."/>
            <person name="Sun H."/>
            <person name="Tunlid A."/>
            <person name="Henrissat B."/>
            <person name="Grigoriev I.V."/>
            <person name="Hibbett D.S."/>
            <person name="Martin F."/>
        </authorList>
    </citation>
    <scope>NUCLEOTIDE SEQUENCE [LARGE SCALE GENOMIC DNA]</scope>
    <source>
        <strain evidence="9">Zn</strain>
    </source>
</reference>
<name>A0A0C3D0Q8_OIDMZ</name>
<keyword evidence="4 6" id="KW-0472">Membrane</keyword>
<sequence>MSSLAQLSFWLATFAGVSATGSFIQPPQPGPTGDFSNDPTYKIGSIMSVEWESNLTSMDLRLFQQYPLPDGVWTYTDLELAIQDERANWTVSLDGLISDIPNGQDAVLFFVVSKAGSPNWDSDSHYFNVSVPQTTTTIPASETTTMMSSTSSPLKTSATQQSTPTSTSSPAATSAPHVASHGLSNGAIAGIAVAVTIVSILVIGGLVFLAWKHFQKNRDQKEPGAELPGTKMDKIDTVPAEGLYEVPAENQHCTHEMPTQPQERIHEAP</sequence>
<feature type="chain" id="PRO_5002163177" description="Mid2 domain-containing protein" evidence="7">
    <location>
        <begin position="20"/>
        <end position="269"/>
    </location>
</feature>
<evidence type="ECO:0000313" key="9">
    <source>
        <dbReference type="Proteomes" id="UP000054321"/>
    </source>
</evidence>
<dbReference type="GO" id="GO:0071944">
    <property type="term" value="C:cell periphery"/>
    <property type="evidence" value="ECO:0007669"/>
    <property type="project" value="UniProtKB-ARBA"/>
</dbReference>
<evidence type="ECO:0008006" key="10">
    <source>
        <dbReference type="Google" id="ProtNLM"/>
    </source>
</evidence>